<dbReference type="GO" id="GO:0016787">
    <property type="term" value="F:hydrolase activity"/>
    <property type="evidence" value="ECO:0007669"/>
    <property type="project" value="InterPro"/>
</dbReference>
<dbReference type="AlphaFoldDB" id="A0A9W8NM98"/>
<dbReference type="VEuPathDB" id="FungiDB:F4678DRAFT_419370"/>
<proteinExistence type="predicted"/>
<evidence type="ECO:0000256" key="1">
    <source>
        <dbReference type="SAM" id="MobiDB-lite"/>
    </source>
</evidence>
<dbReference type="SUPFAM" id="SSF51556">
    <property type="entry name" value="Metallo-dependent hydrolases"/>
    <property type="match status" value="1"/>
</dbReference>
<dbReference type="PANTHER" id="PTHR35563:SF2">
    <property type="entry name" value="BARREL METAL-DEPENDENT HYDROLASE, PUTATIVE (AFU_ORTHOLOGUE AFUA_1G16240)-RELATED"/>
    <property type="match status" value="1"/>
</dbReference>
<evidence type="ECO:0000313" key="4">
    <source>
        <dbReference type="Proteomes" id="UP001148614"/>
    </source>
</evidence>
<evidence type="ECO:0000313" key="3">
    <source>
        <dbReference type="EMBL" id="KAJ3579214.1"/>
    </source>
</evidence>
<feature type="region of interest" description="Disordered" evidence="1">
    <location>
        <begin position="1"/>
        <end position="20"/>
    </location>
</feature>
<keyword evidence="4" id="KW-1185">Reference proteome</keyword>
<gene>
    <name evidence="3" type="ORF">NPX13_g1351</name>
</gene>
<evidence type="ECO:0000259" key="2">
    <source>
        <dbReference type="Pfam" id="PF04909"/>
    </source>
</evidence>
<dbReference type="InterPro" id="IPR006680">
    <property type="entry name" value="Amidohydro-rel"/>
</dbReference>
<accession>A0A9W8NM98</accession>
<feature type="domain" description="Amidohydrolase-related" evidence="2">
    <location>
        <begin position="42"/>
        <end position="308"/>
    </location>
</feature>
<name>A0A9W8NM98_9PEZI</name>
<dbReference type="InterPro" id="IPR052358">
    <property type="entry name" value="Aro_Compnd_Degr_Hydrolases"/>
</dbReference>
<comment type="caution">
    <text evidence="3">The sequence shown here is derived from an EMBL/GenBank/DDBJ whole genome shotgun (WGS) entry which is preliminary data.</text>
</comment>
<dbReference type="PANTHER" id="PTHR35563">
    <property type="entry name" value="BARREL METAL-DEPENDENT HYDROLASE, PUTATIVE (AFU_ORTHOLOGUE AFUA_1G16240)-RELATED"/>
    <property type="match status" value="1"/>
</dbReference>
<dbReference type="Pfam" id="PF04909">
    <property type="entry name" value="Amidohydro_2"/>
    <property type="match status" value="1"/>
</dbReference>
<sequence>MTMPLEPSIKPRSWGFTNDQRSSRQLRCSSTWNLGIPKGSWDSHMHIIDTEKYPLPENAKRSHDAKLPQALINATRLGLPNLVFVQLSSYGYDNTTVLDALKQVGPSRGRGVVAFDTGRIEPQTLHEWHDLGVRGVRINLRSSKTEMSKAEIQSTLRKYAEVLRPMKTWSIGLYADMAILDHVQPLVPKLQVKLVLEHLASPSGLPLDPAQQPGWEALEAMMDNPRVYVKVSGPYLFSREQNLDNFESLVKALLRMRRGEGVVFASDWPHTQAQGYDITPFMTKVVEWCDGDEELRKRLFRDNARVLWDA</sequence>
<dbReference type="Proteomes" id="UP001148614">
    <property type="component" value="Unassembled WGS sequence"/>
</dbReference>
<dbReference type="Gene3D" id="3.20.20.140">
    <property type="entry name" value="Metal-dependent hydrolases"/>
    <property type="match status" value="1"/>
</dbReference>
<reference evidence="3" key="1">
    <citation type="submission" date="2022-07" db="EMBL/GenBank/DDBJ databases">
        <title>Genome Sequence of Xylaria arbuscula.</title>
        <authorList>
            <person name="Buettner E."/>
        </authorList>
    </citation>
    <scope>NUCLEOTIDE SEQUENCE</scope>
    <source>
        <strain evidence="3">VT107</strain>
    </source>
</reference>
<dbReference type="EMBL" id="JANPWZ010000120">
    <property type="protein sequence ID" value="KAJ3579214.1"/>
    <property type="molecule type" value="Genomic_DNA"/>
</dbReference>
<organism evidence="3 4">
    <name type="scientific">Xylaria arbuscula</name>
    <dbReference type="NCBI Taxonomy" id="114810"/>
    <lineage>
        <taxon>Eukaryota</taxon>
        <taxon>Fungi</taxon>
        <taxon>Dikarya</taxon>
        <taxon>Ascomycota</taxon>
        <taxon>Pezizomycotina</taxon>
        <taxon>Sordariomycetes</taxon>
        <taxon>Xylariomycetidae</taxon>
        <taxon>Xylariales</taxon>
        <taxon>Xylariaceae</taxon>
        <taxon>Xylaria</taxon>
    </lineage>
</organism>
<protein>
    <recommendedName>
        <fullName evidence="2">Amidohydrolase-related domain-containing protein</fullName>
    </recommendedName>
</protein>
<dbReference type="InterPro" id="IPR032466">
    <property type="entry name" value="Metal_Hydrolase"/>
</dbReference>